<dbReference type="RefSeq" id="WP_196147966.1">
    <property type="nucleotide sequence ID" value="NZ_JADMLG010000002.1"/>
</dbReference>
<evidence type="ECO:0000256" key="1">
    <source>
        <dbReference type="SAM" id="Phobius"/>
    </source>
</evidence>
<keyword evidence="1" id="KW-0812">Transmembrane</keyword>
<dbReference type="AlphaFoldDB" id="A0A931N238"/>
<keyword evidence="3" id="KW-1185">Reference proteome</keyword>
<evidence type="ECO:0000313" key="3">
    <source>
        <dbReference type="Proteomes" id="UP000655751"/>
    </source>
</evidence>
<dbReference type="Proteomes" id="UP000655751">
    <property type="component" value="Unassembled WGS sequence"/>
</dbReference>
<organism evidence="2 3">
    <name type="scientific">Nocardia bovistercoris</name>
    <dbReference type="NCBI Taxonomy" id="2785916"/>
    <lineage>
        <taxon>Bacteria</taxon>
        <taxon>Bacillati</taxon>
        <taxon>Actinomycetota</taxon>
        <taxon>Actinomycetes</taxon>
        <taxon>Mycobacteriales</taxon>
        <taxon>Nocardiaceae</taxon>
        <taxon>Nocardia</taxon>
    </lineage>
</organism>
<comment type="caution">
    <text evidence="2">The sequence shown here is derived from an EMBL/GenBank/DDBJ whole genome shotgun (WGS) entry which is preliminary data.</text>
</comment>
<keyword evidence="1" id="KW-0472">Membrane</keyword>
<evidence type="ECO:0000313" key="2">
    <source>
        <dbReference type="EMBL" id="MBH0775611.1"/>
    </source>
</evidence>
<gene>
    <name evidence="2" type="ORF">IT779_04820</name>
</gene>
<accession>A0A931N238</accession>
<reference evidence="2" key="1">
    <citation type="submission" date="2020-11" db="EMBL/GenBank/DDBJ databases">
        <title>Nocardia NEAU-351.nov., a novel actinomycete isolated from the cow dung.</title>
        <authorList>
            <person name="Zhang X."/>
        </authorList>
    </citation>
    <scope>NUCLEOTIDE SEQUENCE</scope>
    <source>
        <strain evidence="2">NEAU-351</strain>
    </source>
</reference>
<dbReference type="EMBL" id="JADMLG010000002">
    <property type="protein sequence ID" value="MBH0775611.1"/>
    <property type="molecule type" value="Genomic_DNA"/>
</dbReference>
<keyword evidence="1" id="KW-1133">Transmembrane helix</keyword>
<feature type="transmembrane region" description="Helical" evidence="1">
    <location>
        <begin position="12"/>
        <end position="28"/>
    </location>
</feature>
<sequence length="56" mass="5971">MRESVRPRKSTALLGIAWVAIFVLYLFVKPDTTVPIGTGLLINTAPAATVDETAGK</sequence>
<proteinExistence type="predicted"/>
<name>A0A931N238_9NOCA</name>
<protein>
    <submittedName>
        <fullName evidence="2">Uncharacterized protein</fullName>
    </submittedName>
</protein>